<dbReference type="SUPFAM" id="SSF101801">
    <property type="entry name" value="Surface presentation of antigens (SPOA)"/>
    <property type="match status" value="1"/>
</dbReference>
<keyword evidence="12" id="KW-0969">Cilium</keyword>
<dbReference type="InterPro" id="IPR001543">
    <property type="entry name" value="FliN-like_C"/>
</dbReference>
<evidence type="ECO:0000256" key="10">
    <source>
        <dbReference type="ARBA" id="ARBA00025044"/>
    </source>
</evidence>
<evidence type="ECO:0000256" key="5">
    <source>
        <dbReference type="ARBA" id="ARBA00022475"/>
    </source>
</evidence>
<evidence type="ECO:0000256" key="9">
    <source>
        <dbReference type="ARBA" id="ARBA00023143"/>
    </source>
</evidence>
<dbReference type="Gene3D" id="3.40.1550.10">
    <property type="entry name" value="CheC-like"/>
    <property type="match status" value="1"/>
</dbReference>
<evidence type="ECO:0000256" key="7">
    <source>
        <dbReference type="ARBA" id="ARBA00022779"/>
    </source>
</evidence>
<reference evidence="13" key="1">
    <citation type="journal article" date="2019" name="Int. J. Syst. Evol. Microbiol.">
        <title>The Global Catalogue of Microorganisms (GCM) 10K type strain sequencing project: providing services to taxonomists for standard genome sequencing and annotation.</title>
        <authorList>
            <consortium name="The Broad Institute Genomics Platform"/>
            <consortium name="The Broad Institute Genome Sequencing Center for Infectious Disease"/>
            <person name="Wu L."/>
            <person name="Ma J."/>
        </authorList>
    </citation>
    <scope>NUCLEOTIDE SEQUENCE [LARGE SCALE GENOMIC DNA]</scope>
    <source>
        <strain evidence="13">CCUG 55609</strain>
    </source>
</reference>
<organism evidence="12 13">
    <name type="scientific">Mycoplana ramosa</name>
    <name type="common">Mycoplana bullata</name>
    <dbReference type="NCBI Taxonomy" id="40837"/>
    <lineage>
        <taxon>Bacteria</taxon>
        <taxon>Pseudomonadati</taxon>
        <taxon>Pseudomonadota</taxon>
        <taxon>Alphaproteobacteria</taxon>
        <taxon>Hyphomicrobiales</taxon>
        <taxon>Rhizobiaceae</taxon>
        <taxon>Mycoplana</taxon>
    </lineage>
</organism>
<evidence type="ECO:0000256" key="6">
    <source>
        <dbReference type="ARBA" id="ARBA00022500"/>
    </source>
</evidence>
<dbReference type="Proteomes" id="UP001597173">
    <property type="component" value="Unassembled WGS sequence"/>
</dbReference>
<name>A0ABW3YWV3_MYCRA</name>
<comment type="subcellular location">
    <subcellularLocation>
        <location evidence="1">Bacterial flagellum basal body</location>
    </subcellularLocation>
    <subcellularLocation>
        <location evidence="2">Cell membrane</location>
        <topology evidence="2">Peripheral membrane protein</topology>
    </subcellularLocation>
</comment>
<gene>
    <name evidence="12" type="ORF">ACFQ33_10950</name>
</gene>
<proteinExistence type="inferred from homology"/>
<keyword evidence="13" id="KW-1185">Reference proteome</keyword>
<dbReference type="PANTHER" id="PTHR30034">
    <property type="entry name" value="FLAGELLAR MOTOR SWITCH PROTEIN FLIM"/>
    <property type="match status" value="1"/>
</dbReference>
<feature type="domain" description="Flagellar motor switch protein FliN-like C-terminal" evidence="11">
    <location>
        <begin position="233"/>
        <end position="302"/>
    </location>
</feature>
<comment type="similarity">
    <text evidence="3">Belongs to the FliM family.</text>
</comment>
<dbReference type="InterPro" id="IPR036429">
    <property type="entry name" value="SpoA-like_sf"/>
</dbReference>
<comment type="caution">
    <text evidence="12">The sequence shown here is derived from an EMBL/GenBank/DDBJ whole genome shotgun (WGS) entry which is preliminary data.</text>
</comment>
<evidence type="ECO:0000256" key="1">
    <source>
        <dbReference type="ARBA" id="ARBA00004117"/>
    </source>
</evidence>
<keyword evidence="8" id="KW-0472">Membrane</keyword>
<keyword evidence="5" id="KW-1003">Cell membrane</keyword>
<dbReference type="PANTHER" id="PTHR30034:SF6">
    <property type="entry name" value="YOP PROTEINS TRANSLOCATION PROTEIN Q"/>
    <property type="match status" value="1"/>
</dbReference>
<keyword evidence="12" id="KW-0282">Flagellum</keyword>
<evidence type="ECO:0000313" key="13">
    <source>
        <dbReference type="Proteomes" id="UP001597173"/>
    </source>
</evidence>
<evidence type="ECO:0000259" key="11">
    <source>
        <dbReference type="Pfam" id="PF01052"/>
    </source>
</evidence>
<keyword evidence="6" id="KW-0145">Chemotaxis</keyword>
<evidence type="ECO:0000313" key="12">
    <source>
        <dbReference type="EMBL" id="MFD1328409.1"/>
    </source>
</evidence>
<dbReference type="Pfam" id="PF01052">
    <property type="entry name" value="FliMN_C"/>
    <property type="match status" value="1"/>
</dbReference>
<sequence length="316" mass="34220">MSRNDMTASPKPRHDPIVLARLVGQLGDRETISKRCAALGEVFAEFLPDVFAGEFGFEIAVSYAGYEVGRYGQLISGLGGAMAIADCELRSWSNQYAIVCDSPFIVTLVENMLGAVSDSIEEPEPRPLSRIELDVAAMVVSRISGVLKTAVGGGAGYEPLAGPAYNVEGRRTPENGTEETFAAMVQMSVGIGPVLSNFYLVVPQSALLKSTIAAPKPANEIKTPREWSEHLSEQVRRSKVTLQAHIRLESQTLDTISRLQAGDIIPFHDTGDVRVDVSANGNKLYVCEFGRSGARYTVRVKDTYGSEDELLQHIVG</sequence>
<dbReference type="RefSeq" id="WP_374838691.1">
    <property type="nucleotide sequence ID" value="NZ_JBHEEW010000007.1"/>
</dbReference>
<evidence type="ECO:0000256" key="8">
    <source>
        <dbReference type="ARBA" id="ARBA00023136"/>
    </source>
</evidence>
<protein>
    <recommendedName>
        <fullName evidence="4">Flagellar motor switch protein FliM</fullName>
    </recommendedName>
</protein>
<keyword evidence="9" id="KW-0975">Bacterial flagellum</keyword>
<comment type="function">
    <text evidence="10">FliM is one of three proteins (FliG, FliN, FliM) that forms the rotor-mounted switch complex (C ring), located at the base of the basal body. This complex interacts with the CheY and CheZ chemotaxis proteins, in addition to contacting components of the motor that determine the direction of flagellar rotation.</text>
</comment>
<dbReference type="EMBL" id="JBHTNF010000005">
    <property type="protein sequence ID" value="MFD1328409.1"/>
    <property type="molecule type" value="Genomic_DNA"/>
</dbReference>
<dbReference type="Gene3D" id="2.30.330.10">
    <property type="entry name" value="SpoA-like"/>
    <property type="match status" value="1"/>
</dbReference>
<keyword evidence="7" id="KW-0283">Flagellar rotation</keyword>
<dbReference type="InterPro" id="IPR028976">
    <property type="entry name" value="CheC-like_sf"/>
</dbReference>
<accession>A0ABW3YWV3</accession>
<evidence type="ECO:0000256" key="2">
    <source>
        <dbReference type="ARBA" id="ARBA00004202"/>
    </source>
</evidence>
<keyword evidence="12" id="KW-0966">Cell projection</keyword>
<evidence type="ECO:0000256" key="3">
    <source>
        <dbReference type="ARBA" id="ARBA00011049"/>
    </source>
</evidence>
<evidence type="ECO:0000256" key="4">
    <source>
        <dbReference type="ARBA" id="ARBA00021898"/>
    </source>
</evidence>